<dbReference type="GO" id="GO:0006281">
    <property type="term" value="P:DNA repair"/>
    <property type="evidence" value="ECO:0007669"/>
    <property type="project" value="TreeGrafter"/>
</dbReference>
<dbReference type="EMBL" id="CACRSS010000020">
    <property type="protein sequence ID" value="VYT21176.1"/>
    <property type="molecule type" value="Genomic_DNA"/>
</dbReference>
<proteinExistence type="inferred from homology"/>
<dbReference type="InterPro" id="IPR023198">
    <property type="entry name" value="PGP-like_dom2"/>
</dbReference>
<accession>A0A6N2V2B4</accession>
<evidence type="ECO:0000256" key="2">
    <source>
        <dbReference type="ARBA" id="ARBA00004818"/>
    </source>
</evidence>
<dbReference type="SFLD" id="SFLDS00003">
    <property type="entry name" value="Haloacid_Dehalogenase"/>
    <property type="match status" value="1"/>
</dbReference>
<dbReference type="AlphaFoldDB" id="A0A6N2V2B4"/>
<sequence length="215" mass="24021">MIKLIAFDLDGTIGETVPMCIRAFEKAVSPYAGRTLSEREITQTFGLNEVGMIKMVAGEKWQEALHDFYPVYEKMHEECPEPYEGIRELINTLKKEGILVALITGKGEKSCRITLEQFGMQDLFCSVKTGAEDRPNKAEAIGELLHDCHLAKDEFYYVGDAVSDVTACRKAGVTCLSAAWGTTADIRGLEEANPSKVFFSIRDLSHFLLRTRENT</sequence>
<dbReference type="Gene3D" id="1.10.150.240">
    <property type="entry name" value="Putative phosphatase, domain 2"/>
    <property type="match status" value="1"/>
</dbReference>
<dbReference type="EC" id="3.1.3.18" evidence="4"/>
<dbReference type="Gene3D" id="3.40.50.1000">
    <property type="entry name" value="HAD superfamily/HAD-like"/>
    <property type="match status" value="1"/>
</dbReference>
<dbReference type="GO" id="GO:0008967">
    <property type="term" value="F:phosphoglycolate phosphatase activity"/>
    <property type="evidence" value="ECO:0007669"/>
    <property type="project" value="UniProtKB-EC"/>
</dbReference>
<dbReference type="Pfam" id="PF13419">
    <property type="entry name" value="HAD_2"/>
    <property type="match status" value="1"/>
</dbReference>
<dbReference type="InterPro" id="IPR050155">
    <property type="entry name" value="HAD-like_hydrolase_sf"/>
</dbReference>
<dbReference type="PANTHER" id="PTHR43434:SF1">
    <property type="entry name" value="PHOSPHOGLYCOLATE PHOSPHATASE"/>
    <property type="match status" value="1"/>
</dbReference>
<dbReference type="SUPFAM" id="SSF56784">
    <property type="entry name" value="HAD-like"/>
    <property type="match status" value="1"/>
</dbReference>
<dbReference type="PANTHER" id="PTHR43434">
    <property type="entry name" value="PHOSPHOGLYCOLATE PHOSPHATASE"/>
    <property type="match status" value="1"/>
</dbReference>
<dbReference type="InterPro" id="IPR036412">
    <property type="entry name" value="HAD-like_sf"/>
</dbReference>
<evidence type="ECO:0000256" key="3">
    <source>
        <dbReference type="ARBA" id="ARBA00006171"/>
    </source>
</evidence>
<organism evidence="5">
    <name type="scientific">Akkermansia muciniphila</name>
    <dbReference type="NCBI Taxonomy" id="239935"/>
    <lineage>
        <taxon>Bacteria</taxon>
        <taxon>Pseudomonadati</taxon>
        <taxon>Verrucomicrobiota</taxon>
        <taxon>Verrucomicrobiia</taxon>
        <taxon>Verrucomicrobiales</taxon>
        <taxon>Akkermansiaceae</taxon>
        <taxon>Akkermansia</taxon>
    </lineage>
</organism>
<evidence type="ECO:0000256" key="1">
    <source>
        <dbReference type="ARBA" id="ARBA00000830"/>
    </source>
</evidence>
<dbReference type="GO" id="GO:0005829">
    <property type="term" value="C:cytosol"/>
    <property type="evidence" value="ECO:0007669"/>
    <property type="project" value="TreeGrafter"/>
</dbReference>
<dbReference type="InterPro" id="IPR041492">
    <property type="entry name" value="HAD_2"/>
</dbReference>
<reference evidence="5" key="1">
    <citation type="submission" date="2019-11" db="EMBL/GenBank/DDBJ databases">
        <authorList>
            <person name="Feng L."/>
        </authorList>
    </citation>
    <scope>NUCLEOTIDE SEQUENCE</scope>
    <source>
        <strain evidence="5">AMuciniphilaLFYP55</strain>
    </source>
</reference>
<keyword evidence="5" id="KW-0378">Hydrolase</keyword>
<name>A0A6N2V2B4_9BACT</name>
<gene>
    <name evidence="5" type="primary">ppaX</name>
    <name evidence="5" type="ORF">AMLFYP55_01101</name>
</gene>
<comment type="pathway">
    <text evidence="2">Organic acid metabolism; glycolate biosynthesis; glycolate from 2-phosphoglycolate: step 1/1.</text>
</comment>
<evidence type="ECO:0000256" key="4">
    <source>
        <dbReference type="ARBA" id="ARBA00013078"/>
    </source>
</evidence>
<comment type="catalytic activity">
    <reaction evidence="1">
        <text>2-phosphoglycolate + H2O = glycolate + phosphate</text>
        <dbReference type="Rhea" id="RHEA:14369"/>
        <dbReference type="ChEBI" id="CHEBI:15377"/>
        <dbReference type="ChEBI" id="CHEBI:29805"/>
        <dbReference type="ChEBI" id="CHEBI:43474"/>
        <dbReference type="ChEBI" id="CHEBI:58033"/>
        <dbReference type="EC" id="3.1.3.18"/>
    </reaction>
</comment>
<dbReference type="OrthoDB" id="9792518at2"/>
<dbReference type="InterPro" id="IPR023214">
    <property type="entry name" value="HAD_sf"/>
</dbReference>
<dbReference type="SFLD" id="SFLDG01129">
    <property type="entry name" value="C1.5:_HAD__Beta-PGM__Phosphata"/>
    <property type="match status" value="1"/>
</dbReference>
<protein>
    <recommendedName>
        <fullName evidence="4">phosphoglycolate phosphatase</fullName>
        <ecNumber evidence="4">3.1.3.18</ecNumber>
    </recommendedName>
</protein>
<comment type="similarity">
    <text evidence="3">Belongs to the HAD-like hydrolase superfamily. CbbY/CbbZ/Gph/YieH family.</text>
</comment>
<evidence type="ECO:0000313" key="5">
    <source>
        <dbReference type="EMBL" id="VYT21176.1"/>
    </source>
</evidence>
<dbReference type="RefSeq" id="WP_102721591.1">
    <property type="nucleotide sequence ID" value="NZ_CACRSS010000020.1"/>
</dbReference>